<feature type="transmembrane region" description="Helical" evidence="7">
    <location>
        <begin position="75"/>
        <end position="93"/>
    </location>
</feature>
<dbReference type="RefSeq" id="WP_281095849.1">
    <property type="nucleotide sequence ID" value="NZ_JARYZI010000037.1"/>
</dbReference>
<protein>
    <submittedName>
        <fullName evidence="8">Sodium ion-translocating decarboxylase subunit beta</fullName>
    </submittedName>
</protein>
<evidence type="ECO:0000313" key="8">
    <source>
        <dbReference type="EMBL" id="MDH8679957.1"/>
    </source>
</evidence>
<feature type="transmembrane region" description="Helical" evidence="7">
    <location>
        <begin position="169"/>
        <end position="191"/>
    </location>
</feature>
<dbReference type="InterPro" id="IPR005661">
    <property type="entry name" value="OadB_MmdB"/>
</dbReference>
<feature type="transmembrane region" description="Helical" evidence="7">
    <location>
        <begin position="123"/>
        <end position="149"/>
    </location>
</feature>
<keyword evidence="6 7" id="KW-0472">Membrane</keyword>
<name>A0ABT6NHQ1_9FIRM</name>
<dbReference type="PANTHER" id="PTHR35806:SF1">
    <property type="entry name" value="OXALOACETATE DECARBOXYLASE BETA CHAIN 2"/>
    <property type="match status" value="1"/>
</dbReference>
<dbReference type="NCBIfam" id="TIGR01109">
    <property type="entry name" value="Na_pump_decarbB"/>
    <property type="match status" value="1"/>
</dbReference>
<keyword evidence="4" id="KW-1278">Translocase</keyword>
<evidence type="ECO:0000256" key="4">
    <source>
        <dbReference type="ARBA" id="ARBA00022967"/>
    </source>
</evidence>
<organism evidence="8 9">
    <name type="scientific">Fusibacter bizertensis</name>
    <dbReference type="NCBI Taxonomy" id="1488331"/>
    <lineage>
        <taxon>Bacteria</taxon>
        <taxon>Bacillati</taxon>
        <taxon>Bacillota</taxon>
        <taxon>Clostridia</taxon>
        <taxon>Eubacteriales</taxon>
        <taxon>Eubacteriales Family XII. Incertae Sedis</taxon>
        <taxon>Fusibacter</taxon>
    </lineage>
</organism>
<reference evidence="8 9" key="1">
    <citation type="submission" date="2023-04" db="EMBL/GenBank/DDBJ databases">
        <title>Fusibacter bizertensis strain WBS, isolated from littoral bottom sediments of the Arctic seas - biochemical and genomic analysis.</title>
        <authorList>
            <person name="Brioukhanov A.L."/>
        </authorList>
    </citation>
    <scope>NUCLEOTIDE SEQUENCE [LARGE SCALE GENOMIC DNA]</scope>
    <source>
        <strain evidence="8 9">WBS</strain>
    </source>
</reference>
<feature type="transmembrane region" description="Helical" evidence="7">
    <location>
        <begin position="21"/>
        <end position="44"/>
    </location>
</feature>
<accession>A0ABT6NHQ1</accession>
<dbReference type="Pfam" id="PF03977">
    <property type="entry name" value="OAD_beta"/>
    <property type="match status" value="1"/>
</dbReference>
<evidence type="ECO:0000256" key="1">
    <source>
        <dbReference type="ARBA" id="ARBA00004651"/>
    </source>
</evidence>
<feature type="non-terminal residue" evidence="8">
    <location>
        <position position="248"/>
    </location>
</feature>
<feature type="transmembrane region" description="Helical" evidence="7">
    <location>
        <begin position="197"/>
        <end position="218"/>
    </location>
</feature>
<proteinExistence type="predicted"/>
<evidence type="ECO:0000256" key="5">
    <source>
        <dbReference type="ARBA" id="ARBA00022989"/>
    </source>
</evidence>
<dbReference type="Proteomes" id="UP001158045">
    <property type="component" value="Unassembled WGS sequence"/>
</dbReference>
<feature type="non-terminal residue" evidence="8">
    <location>
        <position position="1"/>
    </location>
</feature>
<keyword evidence="2" id="KW-1003">Cell membrane</keyword>
<keyword evidence="3 7" id="KW-0812">Transmembrane</keyword>
<evidence type="ECO:0000256" key="6">
    <source>
        <dbReference type="ARBA" id="ARBA00023136"/>
    </source>
</evidence>
<evidence type="ECO:0000256" key="3">
    <source>
        <dbReference type="ARBA" id="ARBA00022692"/>
    </source>
</evidence>
<dbReference type="EMBL" id="JARYZI010000037">
    <property type="protein sequence ID" value="MDH8679957.1"/>
    <property type="molecule type" value="Genomic_DNA"/>
</dbReference>
<keyword evidence="5 7" id="KW-1133">Transmembrane helix</keyword>
<comment type="caution">
    <text evidence="8">The sequence shown here is derived from an EMBL/GenBank/DDBJ whole genome shotgun (WGS) entry which is preliminary data.</text>
</comment>
<keyword evidence="9" id="KW-1185">Reference proteome</keyword>
<sequence>LIFLGVGAMTDFGPLIANPKSLLLGAAAQFGIFITFFGAIASGLFTPNEAASIGIIGGADGPTAIFLSSKLAPHLLGSIAVAAYSYMALVPVIQPPIMKALTTKEERNIKMKQLRHVSKLEKVIFPVLATLIVSMIVPPAAALVGMLMLGNLFKESGAVARLTDTAQNALMNIVTIFLGVTVGATASASAFLNVKTLAIMGLGVIAFAFGTAAGVLLAKLMNKFLKDPINPLIGSAGVSAVPMAARVS</sequence>
<evidence type="ECO:0000256" key="7">
    <source>
        <dbReference type="SAM" id="Phobius"/>
    </source>
</evidence>
<dbReference type="PANTHER" id="PTHR35806">
    <property type="entry name" value="OXALOACETATE DECARBOXYLASE BETA CHAIN 2"/>
    <property type="match status" value="1"/>
</dbReference>
<gene>
    <name evidence="8" type="ORF">QE109_17570</name>
</gene>
<comment type="subcellular location">
    <subcellularLocation>
        <location evidence="1">Cell membrane</location>
        <topology evidence="1">Multi-pass membrane protein</topology>
    </subcellularLocation>
</comment>
<evidence type="ECO:0000256" key="2">
    <source>
        <dbReference type="ARBA" id="ARBA00022475"/>
    </source>
</evidence>
<evidence type="ECO:0000313" key="9">
    <source>
        <dbReference type="Proteomes" id="UP001158045"/>
    </source>
</evidence>